<evidence type="ECO:0000256" key="14">
    <source>
        <dbReference type="PIRSR" id="PIRSR036936-2"/>
    </source>
</evidence>
<dbReference type="CDD" id="cd04731">
    <property type="entry name" value="HisF"/>
    <property type="match status" value="1"/>
</dbReference>
<dbReference type="CDD" id="cd01748">
    <property type="entry name" value="GATase1_IGP_Synthase"/>
    <property type="match status" value="1"/>
</dbReference>
<dbReference type="InterPro" id="IPR013785">
    <property type="entry name" value="Aldolase_TIM"/>
</dbReference>
<dbReference type="InterPro" id="IPR017926">
    <property type="entry name" value="GATASE"/>
</dbReference>
<evidence type="ECO:0000256" key="8">
    <source>
        <dbReference type="ARBA" id="ARBA00047838"/>
    </source>
</evidence>
<keyword evidence="19" id="KW-1185">Reference proteome</keyword>
<evidence type="ECO:0000256" key="7">
    <source>
        <dbReference type="ARBA" id="ARBA00023268"/>
    </source>
</evidence>
<comment type="similarity">
    <text evidence="11 12">In the C-terminal section; belongs to the HisA/HisF family.</text>
</comment>
<dbReference type="Gene3D" id="3.20.20.70">
    <property type="entry name" value="Aldolase class I"/>
    <property type="match status" value="1"/>
</dbReference>
<evidence type="ECO:0000256" key="5">
    <source>
        <dbReference type="ARBA" id="ARBA00023102"/>
    </source>
</evidence>
<dbReference type="PANTHER" id="PTHR21235">
    <property type="entry name" value="IMIDAZOLE GLYCEROL PHOSPHATE SYNTHASE SUBUNIT HISF/H IGP SYNTHASE SUBUNIT HISF/H"/>
    <property type="match status" value="1"/>
</dbReference>
<feature type="active site" description="For GATase activity" evidence="13">
    <location>
        <position position="125"/>
    </location>
</feature>
<comment type="subcellular location">
    <subcellularLocation>
        <location evidence="12">Plastid</location>
        <location evidence="12">Chloroplast</location>
    </subcellularLocation>
</comment>
<keyword evidence="4 12" id="KW-0315">Glutamine amidotransferase</keyword>
<evidence type="ECO:0000256" key="12">
    <source>
        <dbReference type="PIRNR" id="PIRNR036936"/>
    </source>
</evidence>
<dbReference type="PIRSF" id="PIRSF036936">
    <property type="entry name" value="IGPS_HisHF"/>
    <property type="match status" value="1"/>
</dbReference>
<evidence type="ECO:0000256" key="15">
    <source>
        <dbReference type="RuleBase" id="RU003657"/>
    </source>
</evidence>
<comment type="function">
    <text evidence="10 12">IGPS catalyzes the conversion of PRFAR and glutamine to IGP, AICAR and glutamate. The glutaminase domain produces the ammonia necessary for the cyclase domain to produce IGP and AICAR from PRFAR. The ammonia is channeled to the active site of the cyclase domain.</text>
</comment>
<evidence type="ECO:0000259" key="17">
    <source>
        <dbReference type="Pfam" id="PF00117"/>
    </source>
</evidence>
<feature type="binding site" evidence="14">
    <location>
        <position position="391"/>
    </location>
    <ligand>
        <name>substrate</name>
    </ligand>
</feature>
<comment type="catalytic activity">
    <reaction evidence="9 12">
        <text>L-glutamine + H2O = L-glutamate + NH4(+)</text>
        <dbReference type="Rhea" id="RHEA:15889"/>
        <dbReference type="ChEBI" id="CHEBI:15377"/>
        <dbReference type="ChEBI" id="CHEBI:28938"/>
        <dbReference type="ChEBI" id="CHEBI:29985"/>
        <dbReference type="ChEBI" id="CHEBI:58359"/>
        <dbReference type="EC" id="3.5.1.2"/>
    </reaction>
</comment>
<dbReference type="GO" id="GO:0009507">
    <property type="term" value="C:chloroplast"/>
    <property type="evidence" value="ECO:0007669"/>
    <property type="project" value="UniProtKB-SubCell"/>
</dbReference>
<dbReference type="Gene3D" id="3.40.50.880">
    <property type="match status" value="1"/>
</dbReference>
<feature type="binding site" description="covalent" evidence="14">
    <location>
        <position position="125"/>
    </location>
    <ligand>
        <name>L-glutamine</name>
        <dbReference type="ChEBI" id="CHEBI:58359"/>
    </ligand>
</feature>
<keyword evidence="5 12" id="KW-0368">Histidine biosynthesis</keyword>
<evidence type="ECO:0000256" key="10">
    <source>
        <dbReference type="ARBA" id="ARBA00055946"/>
    </source>
</evidence>
<dbReference type="AlphaFoldDB" id="A0A5B8MY35"/>
<dbReference type="InterPro" id="IPR010139">
    <property type="entry name" value="Imidazole-glycPsynth_HisH"/>
</dbReference>
<dbReference type="EC" id="3.5.1.2" evidence="12"/>
<dbReference type="NCBIfam" id="TIGR01855">
    <property type="entry name" value="IMP_synth_hisH"/>
    <property type="match status" value="1"/>
</dbReference>
<evidence type="ECO:0000256" key="9">
    <source>
        <dbReference type="ARBA" id="ARBA00049534"/>
    </source>
</evidence>
<dbReference type="Proteomes" id="UP000316726">
    <property type="component" value="Chromosome 15"/>
</dbReference>
<feature type="active site" evidence="13">
    <location>
        <position position="299"/>
    </location>
</feature>
<feature type="region of interest" description="PRFAR binding" evidence="14">
    <location>
        <begin position="423"/>
        <end position="424"/>
    </location>
</feature>
<feature type="binding site" evidence="14">
    <location>
        <position position="529"/>
    </location>
    <ligand>
        <name>substrate</name>
    </ligand>
</feature>
<evidence type="ECO:0000256" key="1">
    <source>
        <dbReference type="ARBA" id="ARBA00005091"/>
    </source>
</evidence>
<feature type="active site" description="For GATase activity" evidence="13">
    <location>
        <position position="248"/>
    </location>
</feature>
<evidence type="ECO:0000256" key="2">
    <source>
        <dbReference type="ARBA" id="ARBA00022605"/>
    </source>
</evidence>
<evidence type="ECO:0000256" key="16">
    <source>
        <dbReference type="SAM" id="MobiDB-lite"/>
    </source>
</evidence>
<keyword evidence="3 12" id="KW-0378">Hydrolase</keyword>
<keyword evidence="12" id="KW-0934">Plastid</keyword>
<dbReference type="EMBL" id="CP031048">
    <property type="protein sequence ID" value="QDZ25056.1"/>
    <property type="molecule type" value="Genomic_DNA"/>
</dbReference>
<dbReference type="GO" id="GO:0000107">
    <property type="term" value="F:imidazoleglycerol-phosphate synthase activity"/>
    <property type="evidence" value="ECO:0007669"/>
    <property type="project" value="UniProtKB-UniRule"/>
</dbReference>
<reference evidence="18 19" key="1">
    <citation type="submission" date="2018-07" db="EMBL/GenBank/DDBJ databases">
        <title>The complete nuclear genome of the prasinophyte Chloropicon primus (CCMP1205).</title>
        <authorList>
            <person name="Pombert J.-F."/>
            <person name="Otis C."/>
            <person name="Turmel M."/>
            <person name="Lemieux C."/>
        </authorList>
    </citation>
    <scope>NUCLEOTIDE SEQUENCE [LARGE SCALE GENOMIC DNA]</scope>
    <source>
        <strain evidence="18 19">CCMP1205</strain>
    </source>
</reference>
<feature type="active site" description="For GATase activity" evidence="13">
    <location>
        <position position="250"/>
    </location>
</feature>
<comment type="pathway">
    <text evidence="1 12">Amino-acid biosynthesis; L-histidine biosynthesis; L-histidine from 5-phospho-alpha-D-ribose 1-diphosphate: step 5/9.</text>
</comment>
<feature type="region of interest" description="PRFAR binding" evidence="14">
    <location>
        <begin position="534"/>
        <end position="535"/>
    </location>
</feature>
<keyword evidence="12" id="KW-0150">Chloroplast</keyword>
<organism evidence="18 19">
    <name type="scientific">Chloropicon primus</name>
    <dbReference type="NCBI Taxonomy" id="1764295"/>
    <lineage>
        <taxon>Eukaryota</taxon>
        <taxon>Viridiplantae</taxon>
        <taxon>Chlorophyta</taxon>
        <taxon>Chloropicophyceae</taxon>
        <taxon>Chloropicales</taxon>
        <taxon>Chloropicaceae</taxon>
        <taxon>Chloropicon</taxon>
    </lineage>
</organism>
<dbReference type="InterPro" id="IPR014640">
    <property type="entry name" value="IGPS_HisHF"/>
</dbReference>
<keyword evidence="6 12" id="KW-0456">Lyase</keyword>
<feature type="active site" evidence="13">
    <location>
        <position position="463"/>
    </location>
</feature>
<dbReference type="OrthoDB" id="10254903at2759"/>
<comment type="catalytic activity">
    <reaction evidence="8 12">
        <text>5-[(5-phospho-1-deoxy-D-ribulos-1-ylimino)methylamino]-1-(5-phospho-beta-D-ribosyl)imidazole-4-carboxamide + L-glutamine = D-erythro-1-(imidazol-4-yl)glycerol 3-phosphate + 5-amino-1-(5-phospho-beta-D-ribosyl)imidazole-4-carboxamide + L-glutamate + H(+)</text>
        <dbReference type="Rhea" id="RHEA:24793"/>
        <dbReference type="ChEBI" id="CHEBI:15378"/>
        <dbReference type="ChEBI" id="CHEBI:29985"/>
        <dbReference type="ChEBI" id="CHEBI:58278"/>
        <dbReference type="ChEBI" id="CHEBI:58359"/>
        <dbReference type="ChEBI" id="CHEBI:58475"/>
        <dbReference type="ChEBI" id="CHEBI:58525"/>
        <dbReference type="EC" id="4.3.2.10"/>
    </reaction>
</comment>
<dbReference type="SUPFAM" id="SSF51366">
    <property type="entry name" value="Ribulose-phoshate binding barrel"/>
    <property type="match status" value="1"/>
</dbReference>
<evidence type="ECO:0000256" key="4">
    <source>
        <dbReference type="ARBA" id="ARBA00022962"/>
    </source>
</evidence>
<evidence type="ECO:0000256" key="3">
    <source>
        <dbReference type="ARBA" id="ARBA00022801"/>
    </source>
</evidence>
<dbReference type="HAMAP" id="MF_00278">
    <property type="entry name" value="HisH"/>
    <property type="match status" value="1"/>
</dbReference>
<feature type="region of interest" description="Disordered" evidence="16">
    <location>
        <begin position="1"/>
        <end position="35"/>
    </location>
</feature>
<protein>
    <recommendedName>
        <fullName evidence="12">Imidazole glycerol phosphate synthase hisHF</fullName>
    </recommendedName>
    <domain>
        <recommendedName>
            <fullName evidence="12">Glutaminase</fullName>
            <ecNumber evidence="12">3.5.1.2</ecNumber>
        </recommendedName>
    </domain>
    <domain>
        <recommendedName>
            <fullName evidence="12">Cyclase</fullName>
        </recommendedName>
    </domain>
</protein>
<dbReference type="Pfam" id="PF00977">
    <property type="entry name" value="His_biosynth"/>
    <property type="match status" value="1"/>
</dbReference>
<dbReference type="PANTHER" id="PTHR21235:SF2">
    <property type="entry name" value="IMIDAZOLE GLYCEROL PHOSPHATE SYNTHASE HISHF"/>
    <property type="match status" value="1"/>
</dbReference>
<dbReference type="InterPro" id="IPR011060">
    <property type="entry name" value="RibuloseP-bd_barrel"/>
</dbReference>
<dbReference type="SUPFAM" id="SSF52317">
    <property type="entry name" value="Class I glutamine amidotransferase-like"/>
    <property type="match status" value="1"/>
</dbReference>
<keyword evidence="7 12" id="KW-0511">Multifunctional enzyme</keyword>
<dbReference type="GO" id="GO:0004359">
    <property type="term" value="F:glutaminase activity"/>
    <property type="evidence" value="ECO:0007669"/>
    <property type="project" value="UniProtKB-EC"/>
</dbReference>
<accession>A0A5B8MY35</accession>
<evidence type="ECO:0000256" key="11">
    <source>
        <dbReference type="ARBA" id="ARBA00061106"/>
    </source>
</evidence>
<feature type="region of interest" description="PRFAR binding" evidence="14">
    <location>
        <begin position="560"/>
        <end position="561"/>
    </location>
</feature>
<feature type="domain" description="Glutamine amidotransferase" evidence="17">
    <location>
        <begin position="48"/>
        <end position="263"/>
    </location>
</feature>
<keyword evidence="2 12" id="KW-0028">Amino-acid biosynthesis</keyword>
<dbReference type="NCBIfam" id="TIGR00735">
    <property type="entry name" value="hisF"/>
    <property type="match status" value="1"/>
</dbReference>
<comment type="similarity">
    <text evidence="15">Belongs to the HisA/HisF family.</text>
</comment>
<dbReference type="UniPathway" id="UPA00031">
    <property type="reaction ID" value="UER00010"/>
</dbReference>
<dbReference type="InterPro" id="IPR029062">
    <property type="entry name" value="Class_I_gatase-like"/>
</dbReference>
<name>A0A5B8MY35_9CHLO</name>
<sequence>MRGKGCCGARGRTEGRTFPSRATARKEHQGTRRARCRASKGDKGEVWLLDYGAGNVRSIRNAIKYLGYTIRDVESPKDLGRAEVEKLVFPGVGAFGSAMGELNRRGYVEALREYIKSDRPFFGICIGMQVLYEGSEESDGVEGLGVLKGVVKKFDSAPGKPVPHIGWNTITVEKEKSLFIPKEDYQDARLYFVHSYHGVEAQPNFVNPTASSSSCDDQDWLLAQGKYYDDRFVAAVSNGSNVFATQFHPEKSGAVGLSLMDNFLSAGESQAARGQSLASATGDESGDLSLAKRVIACLDVRSNDNGDLVVTKGDQYDVREAKGEGGEGDGDVRNLGKPVELATKYFTWGADEVTFLNITGFRDFPLGDLPMLEVLKQTSEKVFVPLTVGGGIREFTDSEGKFYSSLDVASEYFQSGADKISIGSEAVHAAEDYFGGGKQLSGSTSIEQISEKYGKQAVVISIDPRRVYVKDPADCAPLKAVKTEILGPGGEEYCWWQCTVKGGREGRQIGAYEVALAVEALGAGEILLNCIDRDGTGDGFDLELVDLISSAVNIPVIASSGAGSSQHFIDVFRATNASAALAAGIFHREEVEIREIKAHMVESGIPTRSQD</sequence>
<dbReference type="PROSITE" id="PS51273">
    <property type="entry name" value="GATASE_TYPE_1"/>
    <property type="match status" value="1"/>
</dbReference>
<dbReference type="InterPro" id="IPR006062">
    <property type="entry name" value="His_biosynth"/>
</dbReference>
<evidence type="ECO:0000256" key="6">
    <source>
        <dbReference type="ARBA" id="ARBA00023239"/>
    </source>
</evidence>
<dbReference type="FunFam" id="3.20.20.70:FF:000094">
    <property type="entry name" value="Imidazole glycerol phosphate synthase hisHF"/>
    <property type="match status" value="1"/>
</dbReference>
<evidence type="ECO:0000256" key="13">
    <source>
        <dbReference type="PIRSR" id="PIRSR036936-1"/>
    </source>
</evidence>
<dbReference type="InterPro" id="IPR004651">
    <property type="entry name" value="HisF"/>
</dbReference>
<dbReference type="InterPro" id="IPR050064">
    <property type="entry name" value="IGPS_HisA/HisF"/>
</dbReference>
<dbReference type="STRING" id="1764295.A0A5B8MY35"/>
<feature type="region of interest" description="PRFAR binding" evidence="14">
    <location>
        <begin position="461"/>
        <end position="463"/>
    </location>
</feature>
<dbReference type="GO" id="GO:0016829">
    <property type="term" value="F:lyase activity"/>
    <property type="evidence" value="ECO:0007669"/>
    <property type="project" value="UniProtKB-KW"/>
</dbReference>
<proteinExistence type="inferred from homology"/>
<feature type="region of interest" description="PRFAR binding" evidence="14">
    <location>
        <begin position="583"/>
        <end position="584"/>
    </location>
</feature>
<evidence type="ECO:0000313" key="19">
    <source>
        <dbReference type="Proteomes" id="UP000316726"/>
    </source>
</evidence>
<evidence type="ECO:0000313" key="18">
    <source>
        <dbReference type="EMBL" id="QDZ25056.1"/>
    </source>
</evidence>
<gene>
    <name evidence="18" type="ORF">A3770_15p75740</name>
</gene>
<dbReference type="Pfam" id="PF00117">
    <property type="entry name" value="GATase"/>
    <property type="match status" value="1"/>
</dbReference>
<dbReference type="GO" id="GO:0000105">
    <property type="term" value="P:L-histidine biosynthetic process"/>
    <property type="evidence" value="ECO:0007669"/>
    <property type="project" value="UniProtKB-UniRule"/>
</dbReference>